<evidence type="ECO:0000313" key="1">
    <source>
        <dbReference type="EMBL" id="GFQ94891.1"/>
    </source>
</evidence>
<evidence type="ECO:0000313" key="2">
    <source>
        <dbReference type="Proteomes" id="UP000887116"/>
    </source>
</evidence>
<dbReference type="Proteomes" id="UP000887116">
    <property type="component" value="Unassembled WGS sequence"/>
</dbReference>
<dbReference type="AlphaFoldDB" id="A0A8X6L4A7"/>
<dbReference type="EMBL" id="BMAO01004469">
    <property type="protein sequence ID" value="GFQ94891.1"/>
    <property type="molecule type" value="Genomic_DNA"/>
</dbReference>
<gene>
    <name evidence="1" type="ORF">TNCT_160681</name>
</gene>
<keyword evidence="2" id="KW-1185">Reference proteome</keyword>
<name>A0A8X6L4A7_TRICU</name>
<protein>
    <submittedName>
        <fullName evidence="1">Uncharacterized protein</fullName>
    </submittedName>
</protein>
<proteinExistence type="predicted"/>
<comment type="caution">
    <text evidence="1">The sequence shown here is derived from an EMBL/GenBank/DDBJ whole genome shotgun (WGS) entry which is preliminary data.</text>
</comment>
<organism evidence="1 2">
    <name type="scientific">Trichonephila clavata</name>
    <name type="common">Joro spider</name>
    <name type="synonym">Nephila clavata</name>
    <dbReference type="NCBI Taxonomy" id="2740835"/>
    <lineage>
        <taxon>Eukaryota</taxon>
        <taxon>Metazoa</taxon>
        <taxon>Ecdysozoa</taxon>
        <taxon>Arthropoda</taxon>
        <taxon>Chelicerata</taxon>
        <taxon>Arachnida</taxon>
        <taxon>Araneae</taxon>
        <taxon>Araneomorphae</taxon>
        <taxon>Entelegynae</taxon>
        <taxon>Araneoidea</taxon>
        <taxon>Nephilidae</taxon>
        <taxon>Trichonephila</taxon>
    </lineage>
</organism>
<reference evidence="1" key="1">
    <citation type="submission" date="2020-07" db="EMBL/GenBank/DDBJ databases">
        <title>Multicomponent nature underlies the extraordinary mechanical properties of spider dragline silk.</title>
        <authorList>
            <person name="Kono N."/>
            <person name="Nakamura H."/>
            <person name="Mori M."/>
            <person name="Yoshida Y."/>
            <person name="Ohtoshi R."/>
            <person name="Malay A.D."/>
            <person name="Moran D.A.P."/>
            <person name="Tomita M."/>
            <person name="Numata K."/>
            <person name="Arakawa K."/>
        </authorList>
    </citation>
    <scope>NUCLEOTIDE SEQUENCE</scope>
</reference>
<sequence>MVLVMEDLHHILKAHPTPKCRIFKIAFRFAENFDRPFVTVQQAILITNSKQAVLSAGSTLKVDMSNAVCTPVVALAPAGSDQKLSTEYPIFRVPGASRFIANQPLANTTCEPIYFATWFSIKLYSFKMKMPLF</sequence>
<accession>A0A8X6L4A7</accession>